<accession>A0A6L9L4Y1</accession>
<dbReference type="SUPFAM" id="SSF53448">
    <property type="entry name" value="Nucleotide-diphospho-sugar transferases"/>
    <property type="match status" value="1"/>
</dbReference>
<keyword evidence="3" id="KW-1185">Reference proteome</keyword>
<comment type="caution">
    <text evidence="2">The sequence shown here is derived from an EMBL/GenBank/DDBJ whole genome shotgun (WGS) entry which is preliminary data.</text>
</comment>
<dbReference type="Gene3D" id="3.90.550.10">
    <property type="entry name" value="Spore Coat Polysaccharide Biosynthesis Protein SpsA, Chain A"/>
    <property type="match status" value="1"/>
</dbReference>
<dbReference type="Pfam" id="PF00535">
    <property type="entry name" value="Glycos_transf_2"/>
    <property type="match status" value="1"/>
</dbReference>
<organism evidence="2 3">
    <name type="scientific">Spirosoma terrae</name>
    <dbReference type="NCBI Taxonomy" id="1968276"/>
    <lineage>
        <taxon>Bacteria</taxon>
        <taxon>Pseudomonadati</taxon>
        <taxon>Bacteroidota</taxon>
        <taxon>Cytophagia</taxon>
        <taxon>Cytophagales</taxon>
        <taxon>Cytophagaceae</taxon>
        <taxon>Spirosoma</taxon>
    </lineage>
</organism>
<dbReference type="AlphaFoldDB" id="A0A6L9L4Y1"/>
<dbReference type="InterPro" id="IPR001173">
    <property type="entry name" value="Glyco_trans_2-like"/>
</dbReference>
<dbReference type="RefSeq" id="WP_163947779.1">
    <property type="nucleotide sequence ID" value="NZ_JAAFZH010000004.1"/>
</dbReference>
<sequence>MSSVCIIVPCYNEAGRLPVDAFLSYIQQIPDVNFCFVNDGSTDKTNFILEDMRNQFPDRIDVQTLPSNKGKASAVQSGMLVSVSKSFDYIGFFDADLATPLNAIKDLTRTLDNNPALDLVMGSRIKHLGMDIRRNPLRHYVGRIIATVISNILKLPVYDTQCGAKVFRSGVVGHLFRDPFVSPWLFDVEILARLIQYRGRPNVLSHVVEQPLKQWIEQSDSRISSDYISKIWYELYRIQRTYRHV</sequence>
<dbReference type="Proteomes" id="UP000474175">
    <property type="component" value="Unassembled WGS sequence"/>
</dbReference>
<reference evidence="2 3" key="1">
    <citation type="submission" date="2020-02" db="EMBL/GenBank/DDBJ databases">
        <title>Draft genome sequence of two Spirosoma agri KCTC 52727 and Spirosoma terrae KCTC 52035.</title>
        <authorList>
            <person name="Rojas J."/>
            <person name="Ambika Manirajan B."/>
            <person name="Suarez C."/>
            <person name="Ratering S."/>
            <person name="Schnell S."/>
        </authorList>
    </citation>
    <scope>NUCLEOTIDE SEQUENCE [LARGE SCALE GENOMIC DNA]</scope>
    <source>
        <strain evidence="2 3">KCTC 52035</strain>
    </source>
</reference>
<gene>
    <name evidence="2" type="ORF">GK108_11720</name>
</gene>
<proteinExistence type="predicted"/>
<feature type="domain" description="Glycosyltransferase 2-like" evidence="1">
    <location>
        <begin position="5"/>
        <end position="174"/>
    </location>
</feature>
<dbReference type="EMBL" id="JAAFZH010000004">
    <property type="protein sequence ID" value="NDU95544.1"/>
    <property type="molecule type" value="Genomic_DNA"/>
</dbReference>
<dbReference type="GO" id="GO:0006487">
    <property type="term" value="P:protein N-linked glycosylation"/>
    <property type="evidence" value="ECO:0007669"/>
    <property type="project" value="TreeGrafter"/>
</dbReference>
<dbReference type="PANTHER" id="PTHR10859:SF91">
    <property type="entry name" value="DOLICHYL-PHOSPHATE BETA-GLUCOSYLTRANSFERASE"/>
    <property type="match status" value="1"/>
</dbReference>
<name>A0A6L9L4Y1_9BACT</name>
<dbReference type="PANTHER" id="PTHR10859">
    <property type="entry name" value="GLYCOSYL TRANSFERASE"/>
    <property type="match status" value="1"/>
</dbReference>
<dbReference type="GO" id="GO:0016740">
    <property type="term" value="F:transferase activity"/>
    <property type="evidence" value="ECO:0007669"/>
    <property type="project" value="UniProtKB-KW"/>
</dbReference>
<keyword evidence="2" id="KW-0808">Transferase</keyword>
<evidence type="ECO:0000259" key="1">
    <source>
        <dbReference type="Pfam" id="PF00535"/>
    </source>
</evidence>
<evidence type="ECO:0000313" key="3">
    <source>
        <dbReference type="Proteomes" id="UP000474175"/>
    </source>
</evidence>
<evidence type="ECO:0000313" key="2">
    <source>
        <dbReference type="EMBL" id="NDU95544.1"/>
    </source>
</evidence>
<dbReference type="InterPro" id="IPR029044">
    <property type="entry name" value="Nucleotide-diphossugar_trans"/>
</dbReference>
<protein>
    <submittedName>
        <fullName evidence="2">Glycosyltransferase</fullName>
    </submittedName>
</protein>